<dbReference type="Gene3D" id="3.30.450.20">
    <property type="entry name" value="PAS domain"/>
    <property type="match status" value="2"/>
</dbReference>
<evidence type="ECO:0000256" key="1">
    <source>
        <dbReference type="ARBA" id="ARBA00000085"/>
    </source>
</evidence>
<dbReference type="InterPro" id="IPR011006">
    <property type="entry name" value="CheY-like_superfamily"/>
</dbReference>
<dbReference type="InterPro" id="IPR036890">
    <property type="entry name" value="HATPase_C_sf"/>
</dbReference>
<evidence type="ECO:0000259" key="14">
    <source>
        <dbReference type="PROSITE" id="PS50110"/>
    </source>
</evidence>
<feature type="transmembrane region" description="Helical" evidence="12">
    <location>
        <begin position="84"/>
        <end position="107"/>
    </location>
</feature>
<proteinExistence type="predicted"/>
<feature type="transmembrane region" description="Helical" evidence="12">
    <location>
        <begin position="156"/>
        <end position="174"/>
    </location>
</feature>
<dbReference type="Pfam" id="PF01627">
    <property type="entry name" value="Hpt"/>
    <property type="match status" value="1"/>
</dbReference>
<dbReference type="Pfam" id="PF05231">
    <property type="entry name" value="MASE1"/>
    <property type="match status" value="1"/>
</dbReference>
<feature type="transmembrane region" description="Helical" evidence="12">
    <location>
        <begin position="37"/>
        <end position="53"/>
    </location>
</feature>
<evidence type="ECO:0000313" key="18">
    <source>
        <dbReference type="Proteomes" id="UP000831921"/>
    </source>
</evidence>
<dbReference type="Gene3D" id="3.40.50.2300">
    <property type="match status" value="1"/>
</dbReference>
<dbReference type="PANTHER" id="PTHR45339:SF5">
    <property type="entry name" value="HISTIDINE KINASE"/>
    <property type="match status" value="1"/>
</dbReference>
<dbReference type="SUPFAM" id="SSF47384">
    <property type="entry name" value="Homodimeric domain of signal transducing histidine kinase"/>
    <property type="match status" value="1"/>
</dbReference>
<keyword evidence="6 12" id="KW-0812">Transmembrane</keyword>
<dbReference type="SMART" id="SM00448">
    <property type="entry name" value="REC"/>
    <property type="match status" value="1"/>
</dbReference>
<dbReference type="Pfam" id="PF00512">
    <property type="entry name" value="HisKA"/>
    <property type="match status" value="1"/>
</dbReference>
<dbReference type="SMART" id="SM00387">
    <property type="entry name" value="HATPase_c"/>
    <property type="match status" value="1"/>
</dbReference>
<keyword evidence="5 11" id="KW-0597">Phosphoprotein</keyword>
<gene>
    <name evidence="17" type="ORF">M1K48_09755</name>
</gene>
<dbReference type="GO" id="GO:0005524">
    <property type="term" value="F:ATP binding"/>
    <property type="evidence" value="ECO:0007669"/>
    <property type="project" value="UniProtKB-KW"/>
</dbReference>
<dbReference type="InterPro" id="IPR005467">
    <property type="entry name" value="His_kinase_dom"/>
</dbReference>
<dbReference type="InterPro" id="IPR004358">
    <property type="entry name" value="Sig_transdc_His_kin-like_C"/>
</dbReference>
<dbReference type="SUPFAM" id="SSF55874">
    <property type="entry name" value="ATPase domain of HSP90 chaperone/DNA topoisomerase II/histidine kinase"/>
    <property type="match status" value="1"/>
</dbReference>
<dbReference type="PANTHER" id="PTHR45339">
    <property type="entry name" value="HYBRID SIGNAL TRANSDUCTION HISTIDINE KINASE J"/>
    <property type="match status" value="1"/>
</dbReference>
<dbReference type="SUPFAM" id="SSF52172">
    <property type="entry name" value="CheY-like"/>
    <property type="match status" value="1"/>
</dbReference>
<dbReference type="Pfam" id="PF08447">
    <property type="entry name" value="PAS_3"/>
    <property type="match status" value="1"/>
</dbReference>
<dbReference type="SUPFAM" id="SSF47226">
    <property type="entry name" value="Histidine-containing phosphotransfer domain, HPT domain"/>
    <property type="match status" value="1"/>
</dbReference>
<dbReference type="InterPro" id="IPR036641">
    <property type="entry name" value="HPT_dom_sf"/>
</dbReference>
<dbReference type="InterPro" id="IPR000014">
    <property type="entry name" value="PAS"/>
</dbReference>
<evidence type="ECO:0000259" key="16">
    <source>
        <dbReference type="PROSITE" id="PS50894"/>
    </source>
</evidence>
<dbReference type="InterPro" id="IPR035965">
    <property type="entry name" value="PAS-like_dom_sf"/>
</dbReference>
<evidence type="ECO:0000313" key="17">
    <source>
        <dbReference type="EMBL" id="UUR07225.1"/>
    </source>
</evidence>
<keyword evidence="8" id="KW-0902">Two-component regulatory system</keyword>
<dbReference type="CDD" id="cd00130">
    <property type="entry name" value="PAS"/>
    <property type="match status" value="2"/>
</dbReference>
<evidence type="ECO:0000256" key="7">
    <source>
        <dbReference type="ARBA" id="ARBA00022989"/>
    </source>
</evidence>
<reference evidence="17 18" key="1">
    <citation type="submission" date="2022-05" db="EMBL/GenBank/DDBJ databases">
        <title>S8-45 Sphingomonas ultraviolaceadurans.</title>
        <authorList>
            <person name="Liu Y."/>
        </authorList>
    </citation>
    <scope>NUCLEOTIDE SEQUENCE [LARGE SCALE GENOMIC DNA]</scope>
    <source>
        <strain evidence="17 18">S8-45</strain>
    </source>
</reference>
<dbReference type="Gene3D" id="3.30.565.10">
    <property type="entry name" value="Histidine kinase-like ATPase, C-terminal domain"/>
    <property type="match status" value="1"/>
</dbReference>
<dbReference type="CDD" id="cd00082">
    <property type="entry name" value="HisKA"/>
    <property type="match status" value="1"/>
</dbReference>
<evidence type="ECO:0000259" key="15">
    <source>
        <dbReference type="PROSITE" id="PS50112"/>
    </source>
</evidence>
<dbReference type="CDD" id="cd17546">
    <property type="entry name" value="REC_hyHK_CKI1_RcsC-like"/>
    <property type="match status" value="1"/>
</dbReference>
<keyword evidence="18" id="KW-1185">Reference proteome</keyword>
<evidence type="ECO:0000256" key="10">
    <source>
        <dbReference type="PROSITE-ProRule" id="PRU00110"/>
    </source>
</evidence>
<feature type="domain" description="Response regulatory" evidence="14">
    <location>
        <begin position="816"/>
        <end position="933"/>
    </location>
</feature>
<sequence>MGSASRIAHRIGLPALSLVLMFGFALAGIELTREDGRLASVWMANAVVIALLFRCDQKRWPGMIAAALAGNIAAALIAGDNSALAVALAACNVVEIAIVITLFARRYPLPATLDSPARLIWLAMLAVIGPVASTVLAGVSLAVLDDPAASGSLAHWLLADILGILILTPLLVTLAHSRSERERGAWLEYVGLLTLAVVVTATVFLRETPFIFLITPVLMLAGLRLSLQRCATLVLVVDCIAVALTFEGYGPLNNPVIADGSRIFLIQAFLATAVALTLPVSALRHDRARTARSLRLSEEHYRLLADHSSDLVLRLTANGVADYVSSASERMLGLPANKLQGRALALRVHPDDRTRFIAAVDHARHHGDAMTCFRMGHACGQDRWIEAHMRLAGPSVALSSPGAYAPVDRPVVANLRDIHDRRTAELLADESAARLRESNRLLNMAEGLASLGHWVFDPARKQLILSAEAAAMLGLARRNVSARDALARLHPQDRLRLLRTLAEAYRVESPVECTVRLPEEVGRTLQLRMHLPGGGRAASLFGVVSDITAKLEDQQRLVSALEEARAAASFRSQFLATMSHEIRTPMTGVIGMIELLEAEPDAADRKLYLHTLRQSGDLLMTVLNDILDFSKVDAGRITIVDEPFDIGATLLTKIRLFDRIASARGLRLKLEGPEPGSLWLRGDAVRLRQVLSNLLSNAIKFSERGEVVVRCAVQPLAGGRHRLRLSVTDHGIGIAPDLRPHLFEPFVQGSESSEGGGTGLGLAISRRLIEAMGGKLSVQSRPRQGSVFTIVLTLPEAKAAAAVDRTVSASTAKPLEILLAEDNPVNQLLVTALCKRLGHRVTCAPDGEEAVSTASDRAFDLILMDMQMPRCDGLTAARRIRDGAGPCARIPIVALTADASSDRRGLYERAGLDGLLTKPIDSTAFARALNDVAEGSQLRQSQSTPAPDQPASPLEATVLDGLRDVLGAARLDQLLCLLGTELDERPAAIQRALADRDFAGAAAEAHSLKGAAGNIGALMVSQAAAELEKSIVAAAGGDPRLLAAALRHLATQIGLARHALAALHLRHVAELLHA</sequence>
<dbReference type="InterPro" id="IPR003594">
    <property type="entry name" value="HATPase_dom"/>
</dbReference>
<dbReference type="InterPro" id="IPR003661">
    <property type="entry name" value="HisK_dim/P_dom"/>
</dbReference>
<dbReference type="NCBIfam" id="TIGR00229">
    <property type="entry name" value="sensory_box"/>
    <property type="match status" value="1"/>
</dbReference>
<dbReference type="Proteomes" id="UP000831921">
    <property type="component" value="Chromosome"/>
</dbReference>
<dbReference type="Pfam" id="PF00072">
    <property type="entry name" value="Response_reg"/>
    <property type="match status" value="1"/>
</dbReference>
<dbReference type="SMART" id="SM00388">
    <property type="entry name" value="HisKA"/>
    <property type="match status" value="1"/>
</dbReference>
<evidence type="ECO:0000259" key="13">
    <source>
        <dbReference type="PROSITE" id="PS50109"/>
    </source>
</evidence>
<dbReference type="EMBL" id="CP097253">
    <property type="protein sequence ID" value="UUR07225.1"/>
    <property type="molecule type" value="Genomic_DNA"/>
</dbReference>
<keyword evidence="17" id="KW-0547">Nucleotide-binding</keyword>
<feature type="transmembrane region" description="Helical" evidence="12">
    <location>
        <begin position="264"/>
        <end position="283"/>
    </location>
</feature>
<dbReference type="SUPFAM" id="SSF55785">
    <property type="entry name" value="PYP-like sensor domain (PAS domain)"/>
    <property type="match status" value="2"/>
</dbReference>
<feature type="domain" description="HPt" evidence="16">
    <location>
        <begin position="967"/>
        <end position="1063"/>
    </location>
</feature>
<keyword evidence="9 12" id="KW-0472">Membrane</keyword>
<dbReference type="InterPro" id="IPR008207">
    <property type="entry name" value="Sig_transdc_His_kin_Hpt_dom"/>
</dbReference>
<dbReference type="InterPro" id="IPR013655">
    <property type="entry name" value="PAS_fold_3"/>
</dbReference>
<feature type="transmembrane region" description="Helical" evidence="12">
    <location>
        <begin position="119"/>
        <end position="144"/>
    </location>
</feature>
<comment type="catalytic activity">
    <reaction evidence="1">
        <text>ATP + protein L-histidine = ADP + protein N-phospho-L-histidine.</text>
        <dbReference type="EC" id="2.7.13.3"/>
    </reaction>
</comment>
<evidence type="ECO:0000256" key="8">
    <source>
        <dbReference type="ARBA" id="ARBA00023012"/>
    </source>
</evidence>
<dbReference type="Pfam" id="PF02518">
    <property type="entry name" value="HATPase_c"/>
    <property type="match status" value="1"/>
</dbReference>
<dbReference type="Gene3D" id="1.20.120.160">
    <property type="entry name" value="HPT domain"/>
    <property type="match status" value="1"/>
</dbReference>
<keyword evidence="17" id="KW-0067">ATP-binding</keyword>
<dbReference type="Gene3D" id="1.10.287.130">
    <property type="match status" value="1"/>
</dbReference>
<keyword evidence="7 12" id="KW-1133">Transmembrane helix</keyword>
<dbReference type="PROSITE" id="PS50112">
    <property type="entry name" value="PAS"/>
    <property type="match status" value="1"/>
</dbReference>
<feature type="transmembrane region" description="Helical" evidence="12">
    <location>
        <begin position="60"/>
        <end position="78"/>
    </location>
</feature>
<feature type="transmembrane region" description="Helical" evidence="12">
    <location>
        <begin position="210"/>
        <end position="227"/>
    </location>
</feature>
<name>A0ABY5MRV5_9SPHN</name>
<evidence type="ECO:0000256" key="2">
    <source>
        <dbReference type="ARBA" id="ARBA00004651"/>
    </source>
</evidence>
<comment type="subcellular location">
    <subcellularLocation>
        <location evidence="2">Cell membrane</location>
        <topology evidence="2">Multi-pass membrane protein</topology>
    </subcellularLocation>
</comment>
<protein>
    <recommendedName>
        <fullName evidence="3">histidine kinase</fullName>
        <ecNumber evidence="3">2.7.13.3</ecNumber>
    </recommendedName>
</protein>
<evidence type="ECO:0000256" key="4">
    <source>
        <dbReference type="ARBA" id="ARBA00022475"/>
    </source>
</evidence>
<dbReference type="PRINTS" id="PR00344">
    <property type="entry name" value="BCTRLSENSOR"/>
</dbReference>
<feature type="domain" description="Histidine kinase" evidence="13">
    <location>
        <begin position="577"/>
        <end position="796"/>
    </location>
</feature>
<feature type="modified residue" description="4-aspartylphosphate" evidence="11">
    <location>
        <position position="865"/>
    </location>
</feature>
<dbReference type="InterPro" id="IPR036097">
    <property type="entry name" value="HisK_dim/P_sf"/>
</dbReference>
<dbReference type="RefSeq" id="WP_249454803.1">
    <property type="nucleotide sequence ID" value="NZ_CP097253.1"/>
</dbReference>
<organism evidence="17 18">
    <name type="scientific">Sphingomonas glaciei</name>
    <dbReference type="NCBI Taxonomy" id="2938948"/>
    <lineage>
        <taxon>Bacteria</taxon>
        <taxon>Pseudomonadati</taxon>
        <taxon>Pseudomonadota</taxon>
        <taxon>Alphaproteobacteria</taxon>
        <taxon>Sphingomonadales</taxon>
        <taxon>Sphingomonadaceae</taxon>
        <taxon>Sphingomonas</taxon>
    </lineage>
</organism>
<evidence type="ECO:0000256" key="9">
    <source>
        <dbReference type="ARBA" id="ARBA00023136"/>
    </source>
</evidence>
<feature type="domain" description="PAS" evidence="15">
    <location>
        <begin position="297"/>
        <end position="367"/>
    </location>
</feature>
<evidence type="ECO:0000256" key="11">
    <source>
        <dbReference type="PROSITE-ProRule" id="PRU00169"/>
    </source>
</evidence>
<evidence type="ECO:0000256" key="12">
    <source>
        <dbReference type="SAM" id="Phobius"/>
    </source>
</evidence>
<dbReference type="PROSITE" id="PS50109">
    <property type="entry name" value="HIS_KIN"/>
    <property type="match status" value="1"/>
</dbReference>
<dbReference type="InterPro" id="IPR007895">
    <property type="entry name" value="MASE1"/>
</dbReference>
<dbReference type="InterPro" id="IPR001789">
    <property type="entry name" value="Sig_transdc_resp-reg_receiver"/>
</dbReference>
<feature type="transmembrane region" description="Helical" evidence="12">
    <location>
        <begin position="186"/>
        <end position="204"/>
    </location>
</feature>
<evidence type="ECO:0000256" key="6">
    <source>
        <dbReference type="ARBA" id="ARBA00022692"/>
    </source>
</evidence>
<keyword evidence="4" id="KW-1003">Cell membrane</keyword>
<feature type="modified residue" description="Phosphohistidine" evidence="10">
    <location>
        <position position="1006"/>
    </location>
</feature>
<dbReference type="PROSITE" id="PS50894">
    <property type="entry name" value="HPT"/>
    <property type="match status" value="1"/>
</dbReference>
<dbReference type="EC" id="2.7.13.3" evidence="3"/>
<dbReference type="SMART" id="SM00091">
    <property type="entry name" value="PAS"/>
    <property type="match status" value="2"/>
</dbReference>
<dbReference type="PROSITE" id="PS50110">
    <property type="entry name" value="RESPONSE_REGULATORY"/>
    <property type="match status" value="1"/>
</dbReference>
<evidence type="ECO:0000256" key="3">
    <source>
        <dbReference type="ARBA" id="ARBA00012438"/>
    </source>
</evidence>
<accession>A0ABY5MRV5</accession>
<dbReference type="CDD" id="cd16922">
    <property type="entry name" value="HATPase_EvgS-ArcB-TorS-like"/>
    <property type="match status" value="1"/>
</dbReference>
<evidence type="ECO:0000256" key="5">
    <source>
        <dbReference type="ARBA" id="ARBA00022553"/>
    </source>
</evidence>